<feature type="transmembrane region" description="Helical" evidence="12">
    <location>
        <begin position="50"/>
        <end position="73"/>
    </location>
</feature>
<keyword evidence="14" id="KW-1185">Reference proteome</keyword>
<evidence type="ECO:0000256" key="10">
    <source>
        <dbReference type="PROSITE-ProRule" id="PRU00282"/>
    </source>
</evidence>
<dbReference type="InterPro" id="IPR018108">
    <property type="entry name" value="MCP_transmembrane"/>
</dbReference>
<organism evidence="13 14">
    <name type="scientific">Endocarpon pusillum</name>
    <dbReference type="NCBI Taxonomy" id="364733"/>
    <lineage>
        <taxon>Eukaryota</taxon>
        <taxon>Fungi</taxon>
        <taxon>Dikarya</taxon>
        <taxon>Ascomycota</taxon>
        <taxon>Pezizomycotina</taxon>
        <taxon>Eurotiomycetes</taxon>
        <taxon>Chaetothyriomycetidae</taxon>
        <taxon>Verrucariales</taxon>
        <taxon>Verrucariaceae</taxon>
        <taxon>Endocarpon</taxon>
    </lineage>
</organism>
<accession>A0A8H7AL49</accession>
<dbReference type="Pfam" id="PF00153">
    <property type="entry name" value="Mito_carr"/>
    <property type="match status" value="3"/>
</dbReference>
<keyword evidence="5" id="KW-0677">Repeat</keyword>
<evidence type="ECO:0000256" key="3">
    <source>
        <dbReference type="ARBA" id="ARBA00022448"/>
    </source>
</evidence>
<keyword evidence="6" id="KW-0999">Mitochondrion inner membrane</keyword>
<dbReference type="Gene3D" id="1.50.40.10">
    <property type="entry name" value="Mitochondrial carrier domain"/>
    <property type="match status" value="1"/>
</dbReference>
<dbReference type="PANTHER" id="PTHR45624:SF10">
    <property type="entry name" value="SLC (SOLUTE CARRIER) HOMOLOG"/>
    <property type="match status" value="1"/>
</dbReference>
<dbReference type="InterPro" id="IPR050567">
    <property type="entry name" value="Mitochondrial_Carrier"/>
</dbReference>
<feature type="repeat" description="Solcar" evidence="10">
    <location>
        <begin position="1"/>
        <end position="79"/>
    </location>
</feature>
<evidence type="ECO:0000256" key="8">
    <source>
        <dbReference type="ARBA" id="ARBA00023128"/>
    </source>
</evidence>
<dbReference type="AlphaFoldDB" id="A0A8H7AL49"/>
<evidence type="ECO:0000256" key="2">
    <source>
        <dbReference type="ARBA" id="ARBA00006375"/>
    </source>
</evidence>
<dbReference type="Proteomes" id="UP000606974">
    <property type="component" value="Unassembled WGS sequence"/>
</dbReference>
<keyword evidence="7 12" id="KW-1133">Transmembrane helix</keyword>
<comment type="subcellular location">
    <subcellularLocation>
        <location evidence="1">Mitochondrion inner membrane</location>
        <topology evidence="1">Multi-pass membrane protein</topology>
    </subcellularLocation>
</comment>
<dbReference type="PRINTS" id="PR00926">
    <property type="entry name" value="MITOCARRIER"/>
</dbReference>
<dbReference type="SUPFAM" id="SSF103506">
    <property type="entry name" value="Mitochondrial carrier"/>
    <property type="match status" value="1"/>
</dbReference>
<evidence type="ECO:0000256" key="1">
    <source>
        <dbReference type="ARBA" id="ARBA00004448"/>
    </source>
</evidence>
<sequence length="305" mass="33087">MSSDFWAGYISGAVSISVGNPLDVVKINLQAGRHVSIPFSHASKLRNATALFKGAAAPILAYGALNSLLFMTYNRSLRRLDPSITDPTHLHGVGLHTVWIAGATGGIASWIVSAPSELIKCRTQLHAGTKTNSLTIFKHVWREHGVRGLYLAGAITSVRDSVGYGFYFASYELCRRLFASQRTTSELDTASIDVLVSGGVAGIVTWASIYPLDVIKTRTQAEGWGDKQEPRCQASRNSSLKLARSIFKSEGLVAFYRGLTVCSVRAFFVNAIQWYTYEKLMALFSSSDSTKKASTAAEARASAHP</sequence>
<evidence type="ECO:0000256" key="12">
    <source>
        <dbReference type="SAM" id="Phobius"/>
    </source>
</evidence>
<evidence type="ECO:0000313" key="13">
    <source>
        <dbReference type="EMBL" id="KAF7510017.1"/>
    </source>
</evidence>
<dbReference type="EMBL" id="JAACFV010000034">
    <property type="protein sequence ID" value="KAF7510017.1"/>
    <property type="molecule type" value="Genomic_DNA"/>
</dbReference>
<reference evidence="13" key="1">
    <citation type="submission" date="2020-02" db="EMBL/GenBank/DDBJ databases">
        <authorList>
            <person name="Palmer J.M."/>
        </authorList>
    </citation>
    <scope>NUCLEOTIDE SEQUENCE</scope>
    <source>
        <strain evidence="13">EPUS1.4</strain>
        <tissue evidence="13">Thallus</tissue>
    </source>
</reference>
<evidence type="ECO:0000256" key="5">
    <source>
        <dbReference type="ARBA" id="ARBA00022737"/>
    </source>
</evidence>
<dbReference type="PANTHER" id="PTHR45624">
    <property type="entry name" value="MITOCHONDRIAL BASIC AMINO ACIDS TRANSPORTER-RELATED"/>
    <property type="match status" value="1"/>
</dbReference>
<keyword evidence="9 10" id="KW-0472">Membrane</keyword>
<evidence type="ECO:0000256" key="6">
    <source>
        <dbReference type="ARBA" id="ARBA00022792"/>
    </source>
</evidence>
<dbReference type="GO" id="GO:0005743">
    <property type="term" value="C:mitochondrial inner membrane"/>
    <property type="evidence" value="ECO:0007669"/>
    <property type="project" value="UniProtKB-SubCell"/>
</dbReference>
<protein>
    <recommendedName>
        <fullName evidence="15">Mitochondrial thiamine pyrophosphate carrier 1</fullName>
    </recommendedName>
</protein>
<evidence type="ECO:0000313" key="14">
    <source>
        <dbReference type="Proteomes" id="UP000606974"/>
    </source>
</evidence>
<keyword evidence="8" id="KW-0496">Mitochondrion</keyword>
<dbReference type="PROSITE" id="PS50920">
    <property type="entry name" value="SOLCAR"/>
    <property type="match status" value="3"/>
</dbReference>
<feature type="repeat" description="Solcar" evidence="10">
    <location>
        <begin position="93"/>
        <end position="177"/>
    </location>
</feature>
<evidence type="ECO:0000256" key="7">
    <source>
        <dbReference type="ARBA" id="ARBA00022989"/>
    </source>
</evidence>
<keyword evidence="3 11" id="KW-0813">Transport</keyword>
<dbReference type="InterPro" id="IPR023395">
    <property type="entry name" value="MCP_dom_sf"/>
</dbReference>
<dbReference type="GO" id="GO:0022857">
    <property type="term" value="F:transmembrane transporter activity"/>
    <property type="evidence" value="ECO:0007669"/>
    <property type="project" value="TreeGrafter"/>
</dbReference>
<name>A0A8H7AL49_9EURO</name>
<dbReference type="InterPro" id="IPR002067">
    <property type="entry name" value="MCP"/>
</dbReference>
<proteinExistence type="inferred from homology"/>
<evidence type="ECO:0000256" key="9">
    <source>
        <dbReference type="ARBA" id="ARBA00023136"/>
    </source>
</evidence>
<evidence type="ECO:0000256" key="11">
    <source>
        <dbReference type="RuleBase" id="RU000488"/>
    </source>
</evidence>
<evidence type="ECO:0008006" key="15">
    <source>
        <dbReference type="Google" id="ProtNLM"/>
    </source>
</evidence>
<comment type="similarity">
    <text evidence="2 11">Belongs to the mitochondrial carrier (TC 2.A.29) family.</text>
</comment>
<feature type="transmembrane region" description="Helical" evidence="12">
    <location>
        <begin position="93"/>
        <end position="112"/>
    </location>
</feature>
<comment type="caution">
    <text evidence="13">The sequence shown here is derived from an EMBL/GenBank/DDBJ whole genome shotgun (WGS) entry which is preliminary data.</text>
</comment>
<keyword evidence="4 10" id="KW-0812">Transmembrane</keyword>
<dbReference type="OrthoDB" id="193856at2759"/>
<evidence type="ECO:0000256" key="4">
    <source>
        <dbReference type="ARBA" id="ARBA00022692"/>
    </source>
</evidence>
<gene>
    <name evidence="13" type="ORF">GJ744_007121</name>
</gene>
<feature type="repeat" description="Solcar" evidence="10">
    <location>
        <begin position="189"/>
        <end position="283"/>
    </location>
</feature>